<accession>A0A5B8MD61</accession>
<keyword evidence="3" id="KW-1185">Reference proteome</keyword>
<sequence>MAMASNRVVHTMRMRTFSDRRPCRKGGSSSFLQEHSLGGNAATRGSSLLLRASSSASTGAARTGIVVAAECDGLDNRRLFAAVDAVRNLEGCEGCAVEAIAYGRSGGTPGFSGSAVSFSRRARAEHPETYWSCSGSDPLSAIAVATDPEEGLFKQEGINLALAVVGINREKGFLHDDTTVEVARRAAINGVPTVAVSIPSSIDDAPLDLAVMALTDVLGHVFANVLKSKARGGHLARATNSPRQHFPFPTRGRWSSLGTSSLPADFMRAGEGGFVGLDFSLGDCWSLGEDIAVPSAITSRPGVERDRRHLVVEALREAFEEGDSFLVIRAPAGKARPASAKAYAATRPAVMWRQSSVTLRKRDRDAVEAVKEFGDLFGRTLPAHRFGEASPTSTGARFVSQLQTERLVGEINGVDEVENSSGVVVKEYEFEVGSGTLLHDRSSAGDADAVLNQMVSVSTTQTWPAMHAFSLTDQVMVESLRENRAGLPAWLCESED</sequence>
<dbReference type="InterPro" id="IPR036523">
    <property type="entry name" value="SurE-like_sf"/>
</dbReference>
<dbReference type="GO" id="GO:0016787">
    <property type="term" value="F:hydrolase activity"/>
    <property type="evidence" value="ECO:0007669"/>
    <property type="project" value="InterPro"/>
</dbReference>
<feature type="region of interest" description="Disordered" evidence="1">
    <location>
        <begin position="19"/>
        <end position="38"/>
    </location>
</feature>
<gene>
    <name evidence="2" type="ORF">A3770_01p09170</name>
</gene>
<dbReference type="OrthoDB" id="498824at2759"/>
<reference evidence="2 3" key="1">
    <citation type="submission" date="2018-07" db="EMBL/GenBank/DDBJ databases">
        <title>The complete nuclear genome of the prasinophyte Chloropicon primus (CCMP1205).</title>
        <authorList>
            <person name="Pombert J.-F."/>
            <person name="Otis C."/>
            <person name="Turmel M."/>
            <person name="Lemieux C."/>
        </authorList>
    </citation>
    <scope>NUCLEOTIDE SEQUENCE [LARGE SCALE GENOMIC DNA]</scope>
    <source>
        <strain evidence="2 3">CCMP1205</strain>
    </source>
</reference>
<dbReference type="Proteomes" id="UP000316726">
    <property type="component" value="Chromosome 1"/>
</dbReference>
<protein>
    <recommendedName>
        <fullName evidence="4">Survival protein SurE-like phosphatase/nucleotidase domain-containing protein</fullName>
    </recommendedName>
</protein>
<dbReference type="Gene3D" id="3.40.1210.10">
    <property type="entry name" value="Survival protein SurE-like phosphatase/nucleotidase"/>
    <property type="match status" value="1"/>
</dbReference>
<dbReference type="AlphaFoldDB" id="A0A5B8MD61"/>
<evidence type="ECO:0000256" key="1">
    <source>
        <dbReference type="SAM" id="MobiDB-lite"/>
    </source>
</evidence>
<dbReference type="EMBL" id="CP031034">
    <property type="protein sequence ID" value="QDZ18399.1"/>
    <property type="molecule type" value="Genomic_DNA"/>
</dbReference>
<proteinExistence type="predicted"/>
<organism evidence="2 3">
    <name type="scientific">Chloropicon primus</name>
    <dbReference type="NCBI Taxonomy" id="1764295"/>
    <lineage>
        <taxon>Eukaryota</taxon>
        <taxon>Viridiplantae</taxon>
        <taxon>Chlorophyta</taxon>
        <taxon>Chloropicophyceae</taxon>
        <taxon>Chloropicales</taxon>
        <taxon>Chloropicaceae</taxon>
        <taxon>Chloropicon</taxon>
    </lineage>
</organism>
<evidence type="ECO:0000313" key="3">
    <source>
        <dbReference type="Proteomes" id="UP000316726"/>
    </source>
</evidence>
<name>A0A5B8MD61_9CHLO</name>
<evidence type="ECO:0008006" key="4">
    <source>
        <dbReference type="Google" id="ProtNLM"/>
    </source>
</evidence>
<evidence type="ECO:0000313" key="2">
    <source>
        <dbReference type="EMBL" id="QDZ18399.1"/>
    </source>
</evidence>